<proteinExistence type="predicted"/>
<keyword evidence="8" id="KW-0902">Two-component regulatory system</keyword>
<evidence type="ECO:0000256" key="5">
    <source>
        <dbReference type="ARBA" id="ARBA00022741"/>
    </source>
</evidence>
<feature type="transmembrane region" description="Helical" evidence="9">
    <location>
        <begin position="112"/>
        <end position="131"/>
    </location>
</feature>
<feature type="transmembrane region" description="Helical" evidence="9">
    <location>
        <begin position="37"/>
        <end position="64"/>
    </location>
</feature>
<dbReference type="InterPro" id="IPR050482">
    <property type="entry name" value="Sensor_HK_TwoCompSys"/>
</dbReference>
<organism evidence="11 12">
    <name type="scientific">Paractinoplanes rishiriensis</name>
    <dbReference type="NCBI Taxonomy" id="1050105"/>
    <lineage>
        <taxon>Bacteria</taxon>
        <taxon>Bacillati</taxon>
        <taxon>Actinomycetota</taxon>
        <taxon>Actinomycetes</taxon>
        <taxon>Micromonosporales</taxon>
        <taxon>Micromonosporaceae</taxon>
        <taxon>Paractinoplanes</taxon>
    </lineage>
</organism>
<evidence type="ECO:0000256" key="2">
    <source>
        <dbReference type="ARBA" id="ARBA00012438"/>
    </source>
</evidence>
<evidence type="ECO:0000256" key="8">
    <source>
        <dbReference type="ARBA" id="ARBA00023012"/>
    </source>
</evidence>
<keyword evidence="7" id="KW-0067">ATP-binding</keyword>
<dbReference type="GO" id="GO:0005524">
    <property type="term" value="F:ATP binding"/>
    <property type="evidence" value="ECO:0007669"/>
    <property type="project" value="UniProtKB-KW"/>
</dbReference>
<evidence type="ECO:0000256" key="4">
    <source>
        <dbReference type="ARBA" id="ARBA00022679"/>
    </source>
</evidence>
<dbReference type="SUPFAM" id="SSF55874">
    <property type="entry name" value="ATPase domain of HSP90 chaperone/DNA topoisomerase II/histidine kinase"/>
    <property type="match status" value="1"/>
</dbReference>
<dbReference type="InterPro" id="IPR036890">
    <property type="entry name" value="HATPase_C_sf"/>
</dbReference>
<evidence type="ECO:0000256" key="1">
    <source>
        <dbReference type="ARBA" id="ARBA00000085"/>
    </source>
</evidence>
<keyword evidence="9" id="KW-1133">Transmembrane helix</keyword>
<name>A0A919JXF5_9ACTN</name>
<dbReference type="Pfam" id="PF07730">
    <property type="entry name" value="HisKA_3"/>
    <property type="match status" value="1"/>
</dbReference>
<keyword evidence="3" id="KW-0597">Phosphoprotein</keyword>
<sequence>MRERLGLVRPIDVAVAAGFAAFGLAEEFLIRMPGAWWPYLLALFSALIVVRRVIPLIGMVPHVIGPMNAFYTEAWVGPEKTVNFRLWQMVAMMIAAYTVGRHVPPLGGDRRWRGLAGAALVLVTAVMYLSADPTDPMAALFFPAAPYSLGVALAVQARRTAEAAAERAAIRERLAREAVMEERVRIARELHDMVAHSVTVMVIQAGAVRRRLAAGMPVDAELLTSIEESGRDAVGELRRTLGLLRGEGSDASQPPVGLDRLDELIGQVRDAGLDVSVRREGEPVTVPPAVDLSAYRIVQEALTNVLKHARPARAEVEVAFRPDGLHLAVTNDGPPAAVPTAGPGTGGGQGLIGMRERAALFGGDLTAAPRAEGGFAVRCRLPLPAGAIR</sequence>
<evidence type="ECO:0000256" key="6">
    <source>
        <dbReference type="ARBA" id="ARBA00022777"/>
    </source>
</evidence>
<dbReference type="PANTHER" id="PTHR24421:SF10">
    <property type="entry name" value="NITRATE_NITRITE SENSOR PROTEIN NARQ"/>
    <property type="match status" value="1"/>
</dbReference>
<dbReference type="GO" id="GO:0046983">
    <property type="term" value="F:protein dimerization activity"/>
    <property type="evidence" value="ECO:0007669"/>
    <property type="project" value="InterPro"/>
</dbReference>
<dbReference type="GO" id="GO:0000155">
    <property type="term" value="F:phosphorelay sensor kinase activity"/>
    <property type="evidence" value="ECO:0007669"/>
    <property type="project" value="InterPro"/>
</dbReference>
<protein>
    <recommendedName>
        <fullName evidence="2">histidine kinase</fullName>
        <ecNumber evidence="2">2.7.13.3</ecNumber>
    </recommendedName>
</protein>
<comment type="catalytic activity">
    <reaction evidence="1">
        <text>ATP + protein L-histidine = ADP + protein N-phospho-L-histidine.</text>
        <dbReference type="EC" id="2.7.13.3"/>
    </reaction>
</comment>
<dbReference type="CDD" id="cd16917">
    <property type="entry name" value="HATPase_UhpB-NarQ-NarX-like"/>
    <property type="match status" value="1"/>
</dbReference>
<keyword evidence="5" id="KW-0547">Nucleotide-binding</keyword>
<dbReference type="RefSeq" id="WP_239162875.1">
    <property type="nucleotide sequence ID" value="NZ_BOMV01000048.1"/>
</dbReference>
<evidence type="ECO:0000256" key="7">
    <source>
        <dbReference type="ARBA" id="ARBA00022840"/>
    </source>
</evidence>
<dbReference type="Proteomes" id="UP000636960">
    <property type="component" value="Unassembled WGS sequence"/>
</dbReference>
<dbReference type="SMART" id="SM00387">
    <property type="entry name" value="HATPase_c"/>
    <property type="match status" value="1"/>
</dbReference>
<keyword evidence="12" id="KW-1185">Reference proteome</keyword>
<comment type="caution">
    <text evidence="11">The sequence shown here is derived from an EMBL/GenBank/DDBJ whole genome shotgun (WGS) entry which is preliminary data.</text>
</comment>
<dbReference type="InterPro" id="IPR003594">
    <property type="entry name" value="HATPase_dom"/>
</dbReference>
<evidence type="ECO:0000313" key="12">
    <source>
        <dbReference type="Proteomes" id="UP000636960"/>
    </source>
</evidence>
<dbReference type="EMBL" id="BOMV01000048">
    <property type="protein sequence ID" value="GIE96615.1"/>
    <property type="molecule type" value="Genomic_DNA"/>
</dbReference>
<dbReference type="Gene3D" id="3.30.565.10">
    <property type="entry name" value="Histidine kinase-like ATPase, C-terminal domain"/>
    <property type="match status" value="1"/>
</dbReference>
<evidence type="ECO:0000259" key="10">
    <source>
        <dbReference type="SMART" id="SM00387"/>
    </source>
</evidence>
<evidence type="ECO:0000313" key="11">
    <source>
        <dbReference type="EMBL" id="GIE96615.1"/>
    </source>
</evidence>
<keyword evidence="6" id="KW-0418">Kinase</keyword>
<feature type="transmembrane region" description="Helical" evidence="9">
    <location>
        <begin position="6"/>
        <end position="25"/>
    </location>
</feature>
<accession>A0A919JXF5</accession>
<dbReference type="GO" id="GO:0016020">
    <property type="term" value="C:membrane"/>
    <property type="evidence" value="ECO:0007669"/>
    <property type="project" value="InterPro"/>
</dbReference>
<dbReference type="EC" id="2.7.13.3" evidence="2"/>
<reference evidence="11" key="1">
    <citation type="submission" date="2021-01" db="EMBL/GenBank/DDBJ databases">
        <title>Whole genome shotgun sequence of Actinoplanes rishiriensis NBRC 108556.</title>
        <authorList>
            <person name="Komaki H."/>
            <person name="Tamura T."/>
        </authorList>
    </citation>
    <scope>NUCLEOTIDE SEQUENCE</scope>
    <source>
        <strain evidence="11">NBRC 108556</strain>
    </source>
</reference>
<gene>
    <name evidence="11" type="ORF">Ari01nite_40800</name>
</gene>
<dbReference type="InterPro" id="IPR011712">
    <property type="entry name" value="Sig_transdc_His_kin_sub3_dim/P"/>
</dbReference>
<dbReference type="Gene3D" id="1.20.5.1930">
    <property type="match status" value="1"/>
</dbReference>
<evidence type="ECO:0000256" key="9">
    <source>
        <dbReference type="SAM" id="Phobius"/>
    </source>
</evidence>
<keyword evidence="9" id="KW-0472">Membrane</keyword>
<dbReference type="PANTHER" id="PTHR24421">
    <property type="entry name" value="NITRATE/NITRITE SENSOR PROTEIN NARX-RELATED"/>
    <property type="match status" value="1"/>
</dbReference>
<dbReference type="Pfam" id="PF02518">
    <property type="entry name" value="HATPase_c"/>
    <property type="match status" value="1"/>
</dbReference>
<evidence type="ECO:0000256" key="3">
    <source>
        <dbReference type="ARBA" id="ARBA00022553"/>
    </source>
</evidence>
<keyword evidence="9" id="KW-0812">Transmembrane</keyword>
<dbReference type="AlphaFoldDB" id="A0A919JXF5"/>
<feature type="domain" description="Histidine kinase/HSP90-like ATPase" evidence="10">
    <location>
        <begin position="289"/>
        <end position="385"/>
    </location>
</feature>
<feature type="transmembrane region" description="Helical" evidence="9">
    <location>
        <begin position="137"/>
        <end position="155"/>
    </location>
</feature>
<keyword evidence="4" id="KW-0808">Transferase</keyword>